<dbReference type="Proteomes" id="UP000887565">
    <property type="component" value="Unplaced"/>
</dbReference>
<protein>
    <submittedName>
        <fullName evidence="3">Uncharacterized protein</fullName>
    </submittedName>
</protein>
<keyword evidence="1" id="KW-0812">Transmembrane</keyword>
<keyword evidence="1" id="KW-1133">Transmembrane helix</keyword>
<evidence type="ECO:0000256" key="1">
    <source>
        <dbReference type="SAM" id="Phobius"/>
    </source>
</evidence>
<evidence type="ECO:0000313" key="3">
    <source>
        <dbReference type="WBParaSite" id="nRc.2.0.1.t02554-RA"/>
    </source>
</evidence>
<feature type="transmembrane region" description="Helical" evidence="1">
    <location>
        <begin position="32"/>
        <end position="56"/>
    </location>
</feature>
<keyword evidence="1" id="KW-0472">Membrane</keyword>
<dbReference type="WBParaSite" id="nRc.2.0.1.t02554-RA">
    <property type="protein sequence ID" value="nRc.2.0.1.t02554-RA"/>
    <property type="gene ID" value="nRc.2.0.1.g02554"/>
</dbReference>
<dbReference type="AlphaFoldDB" id="A0A915HLK6"/>
<accession>A0A915HLK6</accession>
<evidence type="ECO:0000313" key="2">
    <source>
        <dbReference type="Proteomes" id="UP000887565"/>
    </source>
</evidence>
<name>A0A915HLK6_ROMCU</name>
<organism evidence="2 3">
    <name type="scientific">Romanomermis culicivorax</name>
    <name type="common">Nematode worm</name>
    <dbReference type="NCBI Taxonomy" id="13658"/>
    <lineage>
        <taxon>Eukaryota</taxon>
        <taxon>Metazoa</taxon>
        <taxon>Ecdysozoa</taxon>
        <taxon>Nematoda</taxon>
        <taxon>Enoplea</taxon>
        <taxon>Dorylaimia</taxon>
        <taxon>Mermithida</taxon>
        <taxon>Mermithoidea</taxon>
        <taxon>Mermithidae</taxon>
        <taxon>Romanomermis</taxon>
    </lineage>
</organism>
<keyword evidence="2" id="KW-1185">Reference proteome</keyword>
<sequence length="57" mass="6409">MDDWDDCCETDSSMLGEETPLRKRKGTFEKEYGKLGLSILTTFACTLTNALVIAYIN</sequence>
<proteinExistence type="predicted"/>
<reference evidence="3" key="1">
    <citation type="submission" date="2022-11" db="UniProtKB">
        <authorList>
            <consortium name="WormBaseParasite"/>
        </authorList>
    </citation>
    <scope>IDENTIFICATION</scope>
</reference>